<dbReference type="GO" id="GO:0098609">
    <property type="term" value="P:cell-cell adhesion"/>
    <property type="evidence" value="ECO:0007669"/>
    <property type="project" value="TreeGrafter"/>
</dbReference>
<dbReference type="RefSeq" id="XP_019642118.1">
    <property type="nucleotide sequence ID" value="XM_019786559.1"/>
</dbReference>
<dbReference type="Pfam" id="PF00047">
    <property type="entry name" value="ig"/>
    <property type="match status" value="1"/>
</dbReference>
<dbReference type="Proteomes" id="UP000515135">
    <property type="component" value="Unplaced"/>
</dbReference>
<accession>A0A6P4ZYU4</accession>
<name>A0A6P4ZYU4_BRABE</name>
<evidence type="ECO:0000313" key="9">
    <source>
        <dbReference type="Proteomes" id="UP000515135"/>
    </source>
</evidence>
<dbReference type="GO" id="GO:0050839">
    <property type="term" value="F:cell adhesion molecule binding"/>
    <property type="evidence" value="ECO:0007669"/>
    <property type="project" value="TreeGrafter"/>
</dbReference>
<evidence type="ECO:0000256" key="4">
    <source>
        <dbReference type="ARBA" id="ARBA00023180"/>
    </source>
</evidence>
<dbReference type="SMART" id="SM00409">
    <property type="entry name" value="IG"/>
    <property type="match status" value="3"/>
</dbReference>
<keyword evidence="3" id="KW-1015">Disulfide bond</keyword>
<feature type="domain" description="Ig-like" evidence="8">
    <location>
        <begin position="153"/>
        <end position="246"/>
    </location>
</feature>
<sequence length="484" mass="51979">MPWSTCAALAVILAFTTEVVCNKGQPVSLTIQVTPEVVCNKGLPVSLTIQVTPGETVTLPATYNQHEHVIALTWNKMDERIEGTRTPVFLYSVSSRNSLSLGPLKDRALLNKNGSLTIMNVTVKDEGQYVMTVLVDAVGQQEHYVYLDVLAPPMVTVGLQSPLRVSLHSSVILNCTVEKTSSTDPSIFWLRDGQSLPPAAVQLVIDAQDVYRSSLTMTSVGKADSGNYTCVAQQGRSSQTDSLSLVVVYPAAIVNVTGPVKVKAGGTALLWCTADGNPTPEVYWQKDGSDDILSAAMYHGTAGSLLVLPDLNVKDSDHYVCTASNTLGKPDRKIVPVIVIEDSSPATTAAQMGQGDETEWTAILGGAAGGATILLIILLVALVFTKRAKIDAGRSDDHVFSVSDPVPKRLENNFIEKEKLGLPKDGEQILYVQESSGKAVIARTGIHHAERRRSQNKMCDIPDGSEDLIQVLPCCESLTDHSIT</sequence>
<evidence type="ECO:0000256" key="3">
    <source>
        <dbReference type="ARBA" id="ARBA00023157"/>
    </source>
</evidence>
<feature type="transmembrane region" description="Helical" evidence="6">
    <location>
        <begin position="360"/>
        <end position="384"/>
    </location>
</feature>
<gene>
    <name evidence="10" type="primary">LOC109483526</name>
</gene>
<dbReference type="InterPro" id="IPR007110">
    <property type="entry name" value="Ig-like_dom"/>
</dbReference>
<reference evidence="10" key="1">
    <citation type="submission" date="2025-08" db="UniProtKB">
        <authorList>
            <consortium name="RefSeq"/>
        </authorList>
    </citation>
    <scope>IDENTIFICATION</scope>
    <source>
        <tissue evidence="10">Gonad</tissue>
    </source>
</reference>
<keyword evidence="6" id="KW-1133">Transmembrane helix</keyword>
<evidence type="ECO:0000256" key="5">
    <source>
        <dbReference type="ARBA" id="ARBA00023319"/>
    </source>
</evidence>
<dbReference type="OrthoDB" id="10012075at2759"/>
<organism evidence="9 10">
    <name type="scientific">Branchiostoma belcheri</name>
    <name type="common">Amphioxus</name>
    <dbReference type="NCBI Taxonomy" id="7741"/>
    <lineage>
        <taxon>Eukaryota</taxon>
        <taxon>Metazoa</taxon>
        <taxon>Chordata</taxon>
        <taxon>Cephalochordata</taxon>
        <taxon>Leptocardii</taxon>
        <taxon>Amphioxiformes</taxon>
        <taxon>Branchiostomatidae</taxon>
        <taxon>Branchiostoma</taxon>
    </lineage>
</organism>
<dbReference type="GeneID" id="109483526"/>
<feature type="signal peptide" evidence="7">
    <location>
        <begin position="1"/>
        <end position="21"/>
    </location>
</feature>
<dbReference type="InterPro" id="IPR003599">
    <property type="entry name" value="Ig_sub"/>
</dbReference>
<keyword evidence="2 6" id="KW-0472">Membrane</keyword>
<evidence type="ECO:0000313" key="10">
    <source>
        <dbReference type="RefSeq" id="XP_019642118.1"/>
    </source>
</evidence>
<dbReference type="SUPFAM" id="SSF48726">
    <property type="entry name" value="Immunoglobulin"/>
    <property type="match status" value="3"/>
</dbReference>
<dbReference type="PANTHER" id="PTHR11640">
    <property type="entry name" value="NEPHRIN"/>
    <property type="match status" value="1"/>
</dbReference>
<dbReference type="InterPro" id="IPR051275">
    <property type="entry name" value="Cell_adhesion_signaling"/>
</dbReference>
<dbReference type="InterPro" id="IPR003598">
    <property type="entry name" value="Ig_sub2"/>
</dbReference>
<keyword evidence="5" id="KW-0393">Immunoglobulin domain</keyword>
<keyword evidence="7" id="KW-0732">Signal</keyword>
<protein>
    <submittedName>
        <fullName evidence="10">Hemicentin-2-like</fullName>
    </submittedName>
</protein>
<dbReference type="GO" id="GO:0005886">
    <property type="term" value="C:plasma membrane"/>
    <property type="evidence" value="ECO:0007669"/>
    <property type="project" value="TreeGrafter"/>
</dbReference>
<dbReference type="Pfam" id="PF07686">
    <property type="entry name" value="V-set"/>
    <property type="match status" value="1"/>
</dbReference>
<evidence type="ECO:0000256" key="7">
    <source>
        <dbReference type="SAM" id="SignalP"/>
    </source>
</evidence>
<dbReference type="PANTHER" id="PTHR11640:SF164">
    <property type="entry name" value="MAM DOMAIN-CONTAINING GLYCOSYLPHOSPHATIDYLINOSITOL ANCHOR PROTEIN 1"/>
    <property type="match status" value="1"/>
</dbReference>
<dbReference type="CDD" id="cd00096">
    <property type="entry name" value="Ig"/>
    <property type="match status" value="1"/>
</dbReference>
<keyword evidence="9" id="KW-1185">Reference proteome</keyword>
<evidence type="ECO:0000256" key="6">
    <source>
        <dbReference type="SAM" id="Phobius"/>
    </source>
</evidence>
<dbReference type="SMART" id="SM00408">
    <property type="entry name" value="IGc2"/>
    <property type="match status" value="2"/>
</dbReference>
<dbReference type="Pfam" id="PF13927">
    <property type="entry name" value="Ig_3"/>
    <property type="match status" value="1"/>
</dbReference>
<feature type="domain" description="Ig-like" evidence="8">
    <location>
        <begin position="250"/>
        <end position="335"/>
    </location>
</feature>
<proteinExistence type="predicted"/>
<comment type="subcellular location">
    <subcellularLocation>
        <location evidence="1">Membrane</location>
        <topology evidence="1">Single-pass type I membrane protein</topology>
    </subcellularLocation>
</comment>
<dbReference type="AlphaFoldDB" id="A0A6P4ZYU4"/>
<keyword evidence="6" id="KW-0812">Transmembrane</keyword>
<evidence type="ECO:0000256" key="2">
    <source>
        <dbReference type="ARBA" id="ARBA00023136"/>
    </source>
</evidence>
<dbReference type="InterPro" id="IPR013783">
    <property type="entry name" value="Ig-like_fold"/>
</dbReference>
<dbReference type="KEGG" id="bbel:109483526"/>
<dbReference type="InterPro" id="IPR013151">
    <property type="entry name" value="Immunoglobulin_dom"/>
</dbReference>
<dbReference type="Gene3D" id="2.60.40.10">
    <property type="entry name" value="Immunoglobulins"/>
    <property type="match status" value="3"/>
</dbReference>
<evidence type="ECO:0000259" key="8">
    <source>
        <dbReference type="PROSITE" id="PS50835"/>
    </source>
</evidence>
<dbReference type="GO" id="GO:0005911">
    <property type="term" value="C:cell-cell junction"/>
    <property type="evidence" value="ECO:0007669"/>
    <property type="project" value="TreeGrafter"/>
</dbReference>
<dbReference type="PROSITE" id="PS50835">
    <property type="entry name" value="IG_LIKE"/>
    <property type="match status" value="2"/>
</dbReference>
<feature type="chain" id="PRO_5028339894" evidence="7">
    <location>
        <begin position="22"/>
        <end position="484"/>
    </location>
</feature>
<dbReference type="InterPro" id="IPR013106">
    <property type="entry name" value="Ig_V-set"/>
</dbReference>
<dbReference type="InterPro" id="IPR036179">
    <property type="entry name" value="Ig-like_dom_sf"/>
</dbReference>
<keyword evidence="4" id="KW-0325">Glycoprotein</keyword>
<evidence type="ECO:0000256" key="1">
    <source>
        <dbReference type="ARBA" id="ARBA00004479"/>
    </source>
</evidence>